<dbReference type="Proteomes" id="UP000321820">
    <property type="component" value="Chromosome"/>
</dbReference>
<name>A0A5B9EEK2_9BACT</name>
<dbReference type="AlphaFoldDB" id="A0A5B9EEK2"/>
<dbReference type="PANTHER" id="PTHR32347:SF27">
    <property type="entry name" value="RND EFFLUX PUMP MEMBRANE FUSION PROTEIN BARREL-SANDWICH DOMAIN-CONTAINING PROTEIN"/>
    <property type="match status" value="1"/>
</dbReference>
<dbReference type="GO" id="GO:0030313">
    <property type="term" value="C:cell envelope"/>
    <property type="evidence" value="ECO:0007669"/>
    <property type="project" value="UniProtKB-SubCell"/>
</dbReference>
<dbReference type="Pfam" id="PF25917">
    <property type="entry name" value="BSH_RND"/>
    <property type="match status" value="1"/>
</dbReference>
<keyword evidence="2 3" id="KW-0175">Coiled coil</keyword>
<gene>
    <name evidence="5" type="ORF">FTW19_22945</name>
</gene>
<sequence length="354" mass="38786">MTKWLSIVGPLLGLVLIAAWVTASARRVPHEKALAAPPTAPYENSIAATGIVEASDRNYNLAPPVSGQLSMLYVKENDIVHRDDKLYTIDDREQRTVVEQADANVLKARATVQTAQADILTQQANVNSATAAVDTAKATYEDAAQIAERNEGLHQGGVISDQANMTSAKTRDADRARWQQTAAQLKQAEAQLHNAEAALSEQQANLQTMIATRNQQKVLLDKMTVRAPADGKILQINNRVGEYLSSTSGTSPVLFGDTDSLMVRVDVDEINASHVLPGSLATAMLKGDSTRQFPMQFVRIVPYMVPKQNLTGSNSERVDVRVLQLEFRFEPPQFPVYVGQQVDVFIHAQERASR</sequence>
<dbReference type="InterPro" id="IPR058625">
    <property type="entry name" value="MdtA-like_BSH"/>
</dbReference>
<dbReference type="Gene3D" id="2.40.50.100">
    <property type="match status" value="2"/>
</dbReference>
<dbReference type="RefSeq" id="WP_147649904.1">
    <property type="nucleotide sequence ID" value="NZ_CP042806.1"/>
</dbReference>
<dbReference type="KEGG" id="talb:FTW19_22945"/>
<evidence type="ECO:0000313" key="6">
    <source>
        <dbReference type="Proteomes" id="UP000321820"/>
    </source>
</evidence>
<evidence type="ECO:0000256" key="3">
    <source>
        <dbReference type="SAM" id="Coils"/>
    </source>
</evidence>
<dbReference type="SUPFAM" id="SSF111369">
    <property type="entry name" value="HlyD-like secretion proteins"/>
    <property type="match status" value="2"/>
</dbReference>
<feature type="coiled-coil region" evidence="3">
    <location>
        <begin position="178"/>
        <end position="212"/>
    </location>
</feature>
<evidence type="ECO:0000259" key="4">
    <source>
        <dbReference type="Pfam" id="PF25917"/>
    </source>
</evidence>
<proteinExistence type="predicted"/>
<organism evidence="5 6">
    <name type="scientific">Terriglobus albidus</name>
    <dbReference type="NCBI Taxonomy" id="1592106"/>
    <lineage>
        <taxon>Bacteria</taxon>
        <taxon>Pseudomonadati</taxon>
        <taxon>Acidobacteriota</taxon>
        <taxon>Terriglobia</taxon>
        <taxon>Terriglobales</taxon>
        <taxon>Acidobacteriaceae</taxon>
        <taxon>Terriglobus</taxon>
    </lineage>
</organism>
<dbReference type="InterPro" id="IPR050465">
    <property type="entry name" value="UPF0194_transport"/>
</dbReference>
<evidence type="ECO:0000313" key="5">
    <source>
        <dbReference type="EMBL" id="QEE30593.1"/>
    </source>
</evidence>
<dbReference type="OrthoDB" id="9785187at2"/>
<accession>A0A5B9EEK2</accession>
<evidence type="ECO:0000256" key="2">
    <source>
        <dbReference type="ARBA" id="ARBA00023054"/>
    </source>
</evidence>
<dbReference type="Gene3D" id="1.10.287.470">
    <property type="entry name" value="Helix hairpin bin"/>
    <property type="match status" value="2"/>
</dbReference>
<comment type="subcellular location">
    <subcellularLocation>
        <location evidence="1">Cell envelope</location>
    </subcellularLocation>
</comment>
<keyword evidence="6" id="KW-1185">Reference proteome</keyword>
<dbReference type="Gene3D" id="2.40.30.170">
    <property type="match status" value="1"/>
</dbReference>
<dbReference type="EMBL" id="CP042806">
    <property type="protein sequence ID" value="QEE30593.1"/>
    <property type="molecule type" value="Genomic_DNA"/>
</dbReference>
<feature type="domain" description="Multidrug resistance protein MdtA-like barrel-sandwich hybrid" evidence="4">
    <location>
        <begin position="61"/>
        <end position="251"/>
    </location>
</feature>
<protein>
    <submittedName>
        <fullName evidence="5">Biotin/lipoyl-binding protein</fullName>
    </submittedName>
</protein>
<dbReference type="PANTHER" id="PTHR32347">
    <property type="entry name" value="EFFLUX SYSTEM COMPONENT YKNX-RELATED"/>
    <property type="match status" value="1"/>
</dbReference>
<evidence type="ECO:0000256" key="1">
    <source>
        <dbReference type="ARBA" id="ARBA00004196"/>
    </source>
</evidence>
<reference evidence="5 6" key="1">
    <citation type="submission" date="2019-08" db="EMBL/GenBank/DDBJ databases">
        <title>Complete genome sequence of Terriglobus albidus strain ORNL.</title>
        <authorList>
            <person name="Podar M."/>
        </authorList>
    </citation>
    <scope>NUCLEOTIDE SEQUENCE [LARGE SCALE GENOMIC DNA]</scope>
    <source>
        <strain evidence="5 6">ORNL</strain>
    </source>
</reference>